<evidence type="ECO:0000313" key="2">
    <source>
        <dbReference type="EMBL" id="THU58266.1"/>
    </source>
</evidence>
<feature type="compositionally biased region" description="Polar residues" evidence="1">
    <location>
        <begin position="65"/>
        <end position="75"/>
    </location>
</feature>
<gene>
    <name evidence="2" type="ORF">C4D60_Mb03t12370</name>
</gene>
<sequence>MDELACSTGSINVTCSYLSSVLFCNPKEEGFTRWRVEAEALENLVFDESVSDGFSRLLPRMIRTSYSLPPTGRSSGDQEDLARAELSPPPAGGGPAPPQRLESEGGATKEKAFVALQTLMLTKENWSSSDPTVGSQPFVRSVVQESPSPRPPPPYKGVYLKKQRGGRVHSVVRMILCFLGGMVRRLAQMQVSILKLHGGKRSGQSCEDNVAY</sequence>
<organism evidence="2 3">
    <name type="scientific">Musa balbisiana</name>
    <name type="common">Banana</name>
    <dbReference type="NCBI Taxonomy" id="52838"/>
    <lineage>
        <taxon>Eukaryota</taxon>
        <taxon>Viridiplantae</taxon>
        <taxon>Streptophyta</taxon>
        <taxon>Embryophyta</taxon>
        <taxon>Tracheophyta</taxon>
        <taxon>Spermatophyta</taxon>
        <taxon>Magnoliopsida</taxon>
        <taxon>Liliopsida</taxon>
        <taxon>Zingiberales</taxon>
        <taxon>Musaceae</taxon>
        <taxon>Musa</taxon>
    </lineage>
</organism>
<keyword evidence="3" id="KW-1185">Reference proteome</keyword>
<evidence type="ECO:0000256" key="1">
    <source>
        <dbReference type="SAM" id="MobiDB-lite"/>
    </source>
</evidence>
<reference evidence="2 3" key="1">
    <citation type="journal article" date="2019" name="Nat. Plants">
        <title>Genome sequencing of Musa balbisiana reveals subgenome evolution and function divergence in polyploid bananas.</title>
        <authorList>
            <person name="Yao X."/>
        </authorList>
    </citation>
    <scope>NUCLEOTIDE SEQUENCE [LARGE SCALE GENOMIC DNA]</scope>
    <source>
        <strain evidence="3">cv. DH-PKW</strain>
        <tissue evidence="2">Leaves</tissue>
    </source>
</reference>
<evidence type="ECO:0000313" key="3">
    <source>
        <dbReference type="Proteomes" id="UP000317650"/>
    </source>
</evidence>
<dbReference type="AlphaFoldDB" id="A0A4V4H621"/>
<proteinExistence type="predicted"/>
<comment type="caution">
    <text evidence="2">The sequence shown here is derived from an EMBL/GenBank/DDBJ whole genome shotgun (WGS) entry which is preliminary data.</text>
</comment>
<feature type="compositionally biased region" description="Pro residues" evidence="1">
    <location>
        <begin position="87"/>
        <end position="98"/>
    </location>
</feature>
<dbReference type="EMBL" id="PYDT01000006">
    <property type="protein sequence ID" value="THU58266.1"/>
    <property type="molecule type" value="Genomic_DNA"/>
</dbReference>
<name>A0A4V4H621_MUSBA</name>
<accession>A0A4V4H621</accession>
<feature type="region of interest" description="Disordered" evidence="1">
    <location>
        <begin position="65"/>
        <end position="105"/>
    </location>
</feature>
<dbReference type="Proteomes" id="UP000317650">
    <property type="component" value="Chromosome 3"/>
</dbReference>
<protein>
    <submittedName>
        <fullName evidence="2">Uncharacterized protein</fullName>
    </submittedName>
</protein>